<dbReference type="EMBL" id="JBHUCP010000026">
    <property type="protein sequence ID" value="MFD1533921.1"/>
    <property type="molecule type" value="Genomic_DNA"/>
</dbReference>
<reference evidence="3" key="1">
    <citation type="journal article" date="2019" name="Int. J. Syst. Evol. Microbiol.">
        <title>The Global Catalogue of Microorganisms (GCM) 10K type strain sequencing project: providing services to taxonomists for standard genome sequencing and annotation.</title>
        <authorList>
            <consortium name="The Broad Institute Genomics Platform"/>
            <consortium name="The Broad Institute Genome Sequencing Center for Infectious Disease"/>
            <person name="Wu L."/>
            <person name="Ma J."/>
        </authorList>
    </citation>
    <scope>NUCLEOTIDE SEQUENCE [LARGE SCALE GENOMIC DNA]</scope>
    <source>
        <strain evidence="3">JCM 12165</strain>
    </source>
</reference>
<keyword evidence="3" id="KW-1185">Reference proteome</keyword>
<gene>
    <name evidence="2" type="ORF">ACFSCY_31340</name>
</gene>
<proteinExistence type="predicted"/>
<feature type="compositionally biased region" description="Polar residues" evidence="1">
    <location>
        <begin position="1"/>
        <end position="11"/>
    </location>
</feature>
<dbReference type="Pfam" id="PF13830">
    <property type="entry name" value="DUF4192"/>
    <property type="match status" value="1"/>
</dbReference>
<dbReference type="InterPro" id="IPR025447">
    <property type="entry name" value="DUF4192"/>
</dbReference>
<evidence type="ECO:0000313" key="3">
    <source>
        <dbReference type="Proteomes" id="UP001597145"/>
    </source>
</evidence>
<evidence type="ECO:0000313" key="2">
    <source>
        <dbReference type="EMBL" id="MFD1533921.1"/>
    </source>
</evidence>
<organism evidence="2 3">
    <name type="scientific">Pseudonocardia aurantiaca</name>
    <dbReference type="NCBI Taxonomy" id="75290"/>
    <lineage>
        <taxon>Bacteria</taxon>
        <taxon>Bacillati</taxon>
        <taxon>Actinomycetota</taxon>
        <taxon>Actinomycetes</taxon>
        <taxon>Pseudonocardiales</taxon>
        <taxon>Pseudonocardiaceae</taxon>
        <taxon>Pseudonocardia</taxon>
    </lineage>
</organism>
<accession>A0ABW4FWB5</accession>
<evidence type="ECO:0000256" key="1">
    <source>
        <dbReference type="SAM" id="MobiDB-lite"/>
    </source>
</evidence>
<dbReference type="RefSeq" id="WP_343977828.1">
    <property type="nucleotide sequence ID" value="NZ_BAAAJG010000009.1"/>
</dbReference>
<comment type="caution">
    <text evidence="2">The sequence shown here is derived from an EMBL/GenBank/DDBJ whole genome shotgun (WGS) entry which is preliminary data.</text>
</comment>
<feature type="region of interest" description="Disordered" evidence="1">
    <location>
        <begin position="1"/>
        <end position="26"/>
    </location>
</feature>
<dbReference type="Proteomes" id="UP001597145">
    <property type="component" value="Unassembled WGS sequence"/>
</dbReference>
<sequence length="365" mass="36932">MTSSDLPQSCSPAPATHNGALPGVPPSGAIHAPVRVRDQGELIAGLPALIGFHPHGSLVLVSMGGESGKRVGLTLRVDLPPPEHEAELAAVAVRGLLLDDPAGAVVVVVGGAASPPGGAGLPHRRLAEHVGGALAEHGVEVHAVLWAESTAAGSPWRCYDSCGCAGVVPDAGSSAVLAAAVAGGQVVRGDRAALERLVAPADDERIRRREELLVLAVERELAGEPDLPDLAPVLTAIADAQAGRLELDDERVVRLAIALTAPAVRDAALLRCAGPDAAGAEHLWAALARETPDPEAAEPAALLAVSALLRGDGALANVALDRAEGAWPGHNLTGLLRLATQAGVRPAEVRAWLGACAGPRAGSTR</sequence>
<name>A0ABW4FWB5_9PSEU</name>
<protein>
    <submittedName>
        <fullName evidence="2">DUF4192 domain-containing protein</fullName>
    </submittedName>
</protein>